<keyword evidence="2" id="KW-1185">Reference proteome</keyword>
<reference evidence="2" key="1">
    <citation type="submission" date="2017-02" db="EMBL/GenBank/DDBJ databases">
        <authorList>
            <person name="Daims H."/>
        </authorList>
    </citation>
    <scope>NUCLEOTIDE SEQUENCE [LARGE SCALE GENOMIC DNA]</scope>
</reference>
<organism evidence="1 2">
    <name type="scientific">Crenothrix polyspora</name>
    <dbReference type="NCBI Taxonomy" id="360316"/>
    <lineage>
        <taxon>Bacteria</taxon>
        <taxon>Pseudomonadati</taxon>
        <taxon>Pseudomonadota</taxon>
        <taxon>Gammaproteobacteria</taxon>
        <taxon>Methylococcales</taxon>
        <taxon>Crenotrichaceae</taxon>
        <taxon>Crenothrix</taxon>
    </lineage>
</organism>
<dbReference type="Proteomes" id="UP000195667">
    <property type="component" value="Unassembled WGS sequence"/>
</dbReference>
<evidence type="ECO:0000313" key="2">
    <source>
        <dbReference type="Proteomes" id="UP000195667"/>
    </source>
</evidence>
<name>A0A1R4HCU5_9GAMM</name>
<dbReference type="AlphaFoldDB" id="A0A1R4HCU5"/>
<proteinExistence type="predicted"/>
<protein>
    <submittedName>
        <fullName evidence="1">Uncharacterized protein</fullName>
    </submittedName>
</protein>
<evidence type="ECO:0000313" key="1">
    <source>
        <dbReference type="EMBL" id="SJM94053.1"/>
    </source>
</evidence>
<gene>
    <name evidence="1" type="ORF">CRENPOLYSF1_50095</name>
</gene>
<dbReference type="EMBL" id="FUKI01000126">
    <property type="protein sequence ID" value="SJM94053.1"/>
    <property type="molecule type" value="Genomic_DNA"/>
</dbReference>
<accession>A0A1R4HCU5</accession>
<sequence length="39" mass="4403">MDRGLSLSNVTVKSVKINWHLVNLDMSGIFLTGVRPTRF</sequence>